<feature type="domain" description="HTH araC/xylS-type" evidence="4">
    <location>
        <begin position="184"/>
        <end position="282"/>
    </location>
</feature>
<accession>A0ABS5DZX8</accession>
<sequence>MRATKEHVHHPHATLRCLRLELSAFKAPRHRHHHLELTWVERGEGLRQVGDHSAPFAAGDLVLLGPNLPHTWLTHPGWRGKALATVIQFDPALFERPALPELAALQPLVHRSQRGLQVRPGSACHGLITQALTHVRNSAPLDQLAGLIHLLARLNEAPADALQPLSTASLAAPATSSPQPRRIDKVVDWLHAHLAEPLRAEDAARIAHISPAAFSRFFKRELGKTFTDYLNDARCSAAAMALRQTTQPVARIAQDCGFATASHFNVQFKRRYGVNARGYRQASG</sequence>
<dbReference type="RefSeq" id="WP_210810061.1">
    <property type="nucleotide sequence ID" value="NZ_JAGQDG010000005.1"/>
</dbReference>
<name>A0ABS5DZX8_9BURK</name>
<dbReference type="Pfam" id="PF12833">
    <property type="entry name" value="HTH_18"/>
    <property type="match status" value="1"/>
</dbReference>
<dbReference type="SMART" id="SM00342">
    <property type="entry name" value="HTH_ARAC"/>
    <property type="match status" value="1"/>
</dbReference>
<dbReference type="SUPFAM" id="SSF51182">
    <property type="entry name" value="RmlC-like cupins"/>
    <property type="match status" value="1"/>
</dbReference>
<dbReference type="Pfam" id="PF07883">
    <property type="entry name" value="Cupin_2"/>
    <property type="match status" value="1"/>
</dbReference>
<comment type="caution">
    <text evidence="5">The sequence shown here is derived from an EMBL/GenBank/DDBJ whole genome shotgun (WGS) entry which is preliminary data.</text>
</comment>
<dbReference type="PANTHER" id="PTHR43280">
    <property type="entry name" value="ARAC-FAMILY TRANSCRIPTIONAL REGULATOR"/>
    <property type="match status" value="1"/>
</dbReference>
<dbReference type="Proteomes" id="UP000672097">
    <property type="component" value="Unassembled WGS sequence"/>
</dbReference>
<dbReference type="EMBL" id="JAGQDG010000005">
    <property type="protein sequence ID" value="MBQ0936699.1"/>
    <property type="molecule type" value="Genomic_DNA"/>
</dbReference>
<dbReference type="PROSITE" id="PS01124">
    <property type="entry name" value="HTH_ARAC_FAMILY_2"/>
    <property type="match status" value="1"/>
</dbReference>
<dbReference type="Gene3D" id="2.60.120.10">
    <property type="entry name" value="Jelly Rolls"/>
    <property type="match status" value="1"/>
</dbReference>
<keyword evidence="2" id="KW-0238">DNA-binding</keyword>
<dbReference type="InterPro" id="IPR009057">
    <property type="entry name" value="Homeodomain-like_sf"/>
</dbReference>
<organism evidence="5 6">
    <name type="scientific">Ideonella paludis</name>
    <dbReference type="NCBI Taxonomy" id="1233411"/>
    <lineage>
        <taxon>Bacteria</taxon>
        <taxon>Pseudomonadati</taxon>
        <taxon>Pseudomonadota</taxon>
        <taxon>Betaproteobacteria</taxon>
        <taxon>Burkholderiales</taxon>
        <taxon>Sphaerotilaceae</taxon>
        <taxon>Ideonella</taxon>
    </lineage>
</organism>
<protein>
    <submittedName>
        <fullName evidence="5">Helix-turn-helix domain-containing protein</fullName>
    </submittedName>
</protein>
<dbReference type="InterPro" id="IPR014710">
    <property type="entry name" value="RmlC-like_jellyroll"/>
</dbReference>
<dbReference type="InterPro" id="IPR013096">
    <property type="entry name" value="Cupin_2"/>
</dbReference>
<dbReference type="InterPro" id="IPR011051">
    <property type="entry name" value="RmlC_Cupin_sf"/>
</dbReference>
<dbReference type="Gene3D" id="1.10.10.60">
    <property type="entry name" value="Homeodomain-like"/>
    <property type="match status" value="2"/>
</dbReference>
<gene>
    <name evidence="5" type="ORF">KAK11_15305</name>
</gene>
<keyword evidence="3" id="KW-0804">Transcription</keyword>
<evidence type="ECO:0000313" key="5">
    <source>
        <dbReference type="EMBL" id="MBQ0936699.1"/>
    </source>
</evidence>
<keyword evidence="1" id="KW-0805">Transcription regulation</keyword>
<evidence type="ECO:0000256" key="2">
    <source>
        <dbReference type="ARBA" id="ARBA00023125"/>
    </source>
</evidence>
<dbReference type="PANTHER" id="PTHR43280:SF27">
    <property type="entry name" value="TRANSCRIPTIONAL REGULATOR MTLR"/>
    <property type="match status" value="1"/>
</dbReference>
<evidence type="ECO:0000313" key="6">
    <source>
        <dbReference type="Proteomes" id="UP000672097"/>
    </source>
</evidence>
<evidence type="ECO:0000256" key="3">
    <source>
        <dbReference type="ARBA" id="ARBA00023163"/>
    </source>
</evidence>
<dbReference type="InterPro" id="IPR018060">
    <property type="entry name" value="HTH_AraC"/>
</dbReference>
<evidence type="ECO:0000256" key="1">
    <source>
        <dbReference type="ARBA" id="ARBA00023015"/>
    </source>
</evidence>
<dbReference type="SUPFAM" id="SSF46689">
    <property type="entry name" value="Homeodomain-like"/>
    <property type="match status" value="2"/>
</dbReference>
<evidence type="ECO:0000259" key="4">
    <source>
        <dbReference type="PROSITE" id="PS01124"/>
    </source>
</evidence>
<keyword evidence="6" id="KW-1185">Reference proteome</keyword>
<proteinExistence type="predicted"/>
<reference evidence="5 6" key="1">
    <citation type="submission" date="2021-04" db="EMBL/GenBank/DDBJ databases">
        <title>The genome sequence of type strain Ideonella paludis KCTC 32238.</title>
        <authorList>
            <person name="Liu Y."/>
        </authorList>
    </citation>
    <scope>NUCLEOTIDE SEQUENCE [LARGE SCALE GENOMIC DNA]</scope>
    <source>
        <strain evidence="5 6">KCTC 32238</strain>
    </source>
</reference>